<dbReference type="Gene3D" id="3.40.50.620">
    <property type="entry name" value="HUPs"/>
    <property type="match status" value="1"/>
</dbReference>
<sequence length="193" mass="21350">MHISSPPTSYGKLPKSNTTSSLGSTPAGYTPKVSFDTFENPMDDAMFSFTLQVKSEGYKRTRKTRVFLCAASQDESGQEALDWALECLVQDDDEFIVVRGFDTGELDKDTEALREDARDLMKAIGDKNREIDASRKLSIVVEFVAGKITETIERMIALYRPDSLIVGTRGERTFLQQVGQAVGTGVGSVSRYE</sequence>
<evidence type="ECO:0000313" key="4">
    <source>
        <dbReference type="Proteomes" id="UP000054097"/>
    </source>
</evidence>
<dbReference type="SUPFAM" id="SSF52402">
    <property type="entry name" value="Adenine nucleotide alpha hydrolases-like"/>
    <property type="match status" value="1"/>
</dbReference>
<dbReference type="Pfam" id="PF00582">
    <property type="entry name" value="Usp"/>
    <property type="match status" value="1"/>
</dbReference>
<dbReference type="CDD" id="cd23659">
    <property type="entry name" value="USP_At3g01520-like"/>
    <property type="match status" value="1"/>
</dbReference>
<proteinExistence type="predicted"/>
<protein>
    <recommendedName>
        <fullName evidence="2">UspA domain-containing protein</fullName>
    </recommendedName>
</protein>
<reference evidence="4" key="2">
    <citation type="submission" date="2015-01" db="EMBL/GenBank/DDBJ databases">
        <title>Evolutionary Origins and Diversification of the Mycorrhizal Mutualists.</title>
        <authorList>
            <consortium name="DOE Joint Genome Institute"/>
            <consortium name="Mycorrhizal Genomics Consortium"/>
            <person name="Kohler A."/>
            <person name="Kuo A."/>
            <person name="Nagy L.G."/>
            <person name="Floudas D."/>
            <person name="Copeland A."/>
            <person name="Barry K.W."/>
            <person name="Cichocki N."/>
            <person name="Veneault-Fourrey C."/>
            <person name="LaButti K."/>
            <person name="Lindquist E.A."/>
            <person name="Lipzen A."/>
            <person name="Lundell T."/>
            <person name="Morin E."/>
            <person name="Murat C."/>
            <person name="Riley R."/>
            <person name="Ohm R."/>
            <person name="Sun H."/>
            <person name="Tunlid A."/>
            <person name="Henrissat B."/>
            <person name="Grigoriev I.V."/>
            <person name="Hibbett D.S."/>
            <person name="Martin F."/>
        </authorList>
    </citation>
    <scope>NUCLEOTIDE SEQUENCE [LARGE SCALE GENOMIC DNA]</scope>
    <source>
        <strain evidence="4">MAFF 305830</strain>
    </source>
</reference>
<evidence type="ECO:0000313" key="3">
    <source>
        <dbReference type="EMBL" id="KIM24998.1"/>
    </source>
</evidence>
<name>A0A0C2WEY1_SERVB</name>
<dbReference type="InterPro" id="IPR014729">
    <property type="entry name" value="Rossmann-like_a/b/a_fold"/>
</dbReference>
<evidence type="ECO:0000256" key="1">
    <source>
        <dbReference type="SAM" id="MobiDB-lite"/>
    </source>
</evidence>
<dbReference type="PANTHER" id="PTHR47815">
    <property type="entry name" value="UNIVERSAL STRESS PROTEIN A FAMILY PROTEIN C25B2.10"/>
    <property type="match status" value="1"/>
</dbReference>
<feature type="region of interest" description="Disordered" evidence="1">
    <location>
        <begin position="1"/>
        <end position="26"/>
    </location>
</feature>
<dbReference type="OrthoDB" id="843225at2759"/>
<dbReference type="PANTHER" id="PTHR47815:SF1">
    <property type="entry name" value="UNIVERSAL STRESS PROTEIN A FAMILY PROTEIN C25B2.10"/>
    <property type="match status" value="1"/>
</dbReference>
<dbReference type="AlphaFoldDB" id="A0A0C2WEY1"/>
<organism evidence="3 4">
    <name type="scientific">Serendipita vermifera MAFF 305830</name>
    <dbReference type="NCBI Taxonomy" id="933852"/>
    <lineage>
        <taxon>Eukaryota</taxon>
        <taxon>Fungi</taxon>
        <taxon>Dikarya</taxon>
        <taxon>Basidiomycota</taxon>
        <taxon>Agaricomycotina</taxon>
        <taxon>Agaricomycetes</taxon>
        <taxon>Sebacinales</taxon>
        <taxon>Serendipitaceae</taxon>
        <taxon>Serendipita</taxon>
    </lineage>
</organism>
<gene>
    <name evidence="3" type="ORF">M408DRAFT_75072</name>
</gene>
<feature type="compositionally biased region" description="Polar residues" evidence="1">
    <location>
        <begin position="15"/>
        <end position="24"/>
    </location>
</feature>
<feature type="domain" description="UspA" evidence="2">
    <location>
        <begin position="66"/>
        <end position="190"/>
    </location>
</feature>
<accession>A0A0C2WEY1</accession>
<reference evidence="3 4" key="1">
    <citation type="submission" date="2014-04" db="EMBL/GenBank/DDBJ databases">
        <authorList>
            <consortium name="DOE Joint Genome Institute"/>
            <person name="Kuo A."/>
            <person name="Zuccaro A."/>
            <person name="Kohler A."/>
            <person name="Nagy L.G."/>
            <person name="Floudas D."/>
            <person name="Copeland A."/>
            <person name="Barry K.W."/>
            <person name="Cichocki N."/>
            <person name="Veneault-Fourrey C."/>
            <person name="LaButti K."/>
            <person name="Lindquist E.A."/>
            <person name="Lipzen A."/>
            <person name="Lundell T."/>
            <person name="Morin E."/>
            <person name="Murat C."/>
            <person name="Sun H."/>
            <person name="Tunlid A."/>
            <person name="Henrissat B."/>
            <person name="Grigoriev I.V."/>
            <person name="Hibbett D.S."/>
            <person name="Martin F."/>
            <person name="Nordberg H.P."/>
            <person name="Cantor M.N."/>
            <person name="Hua S.X."/>
        </authorList>
    </citation>
    <scope>NUCLEOTIDE SEQUENCE [LARGE SCALE GENOMIC DNA]</scope>
    <source>
        <strain evidence="3 4">MAFF 305830</strain>
    </source>
</reference>
<dbReference type="Proteomes" id="UP000054097">
    <property type="component" value="Unassembled WGS sequence"/>
</dbReference>
<dbReference type="STRING" id="933852.A0A0C2WEY1"/>
<dbReference type="InterPro" id="IPR006016">
    <property type="entry name" value="UspA"/>
</dbReference>
<keyword evidence="4" id="KW-1185">Reference proteome</keyword>
<evidence type="ECO:0000259" key="2">
    <source>
        <dbReference type="Pfam" id="PF00582"/>
    </source>
</evidence>
<dbReference type="EMBL" id="KN824318">
    <property type="protein sequence ID" value="KIM24998.1"/>
    <property type="molecule type" value="Genomic_DNA"/>
</dbReference>
<dbReference type="HOGENOM" id="CLU_060788_1_0_1"/>